<sequence>MGLLVAIPFIVPSQIFSSRSAAKNYIRDEILHAYPLRTRIDRADHHLFLSEVLELHSDAVEKIGPGIDHFYVEETYRLLGKETVGRDKRAIIVVRVDGDTRD</sequence>
<dbReference type="Pfam" id="PF11523">
    <property type="entry name" value="DUF3223"/>
    <property type="match status" value="1"/>
</dbReference>
<proteinExistence type="predicted"/>
<evidence type="ECO:0000313" key="2">
    <source>
        <dbReference type="Proteomes" id="UP000307380"/>
    </source>
</evidence>
<reference evidence="1 2" key="1">
    <citation type="submission" date="2019-04" db="EMBL/GenBank/DDBJ databases">
        <authorList>
            <person name="Jiang L."/>
        </authorList>
    </citation>
    <scope>NUCLEOTIDE SEQUENCE [LARGE SCALE GENOMIC DNA]</scope>
    <source>
        <strain evidence="1 2">YIM 131861</strain>
    </source>
</reference>
<organism evidence="1 2">
    <name type="scientific">Orlajensenia flava</name>
    <dbReference type="NCBI Taxonomy" id="2565934"/>
    <lineage>
        <taxon>Bacteria</taxon>
        <taxon>Bacillati</taxon>
        <taxon>Actinomycetota</taxon>
        <taxon>Actinomycetes</taxon>
        <taxon>Micrococcales</taxon>
        <taxon>Microbacteriaceae</taxon>
        <taxon>Orlajensenia</taxon>
    </lineage>
</organism>
<protein>
    <submittedName>
        <fullName evidence="1">DUF3223 domain-containing protein</fullName>
    </submittedName>
</protein>
<comment type="caution">
    <text evidence="1">The sequence shown here is derived from an EMBL/GenBank/DDBJ whole genome shotgun (WGS) entry which is preliminary data.</text>
</comment>
<keyword evidence="2" id="KW-1185">Reference proteome</keyword>
<evidence type="ECO:0000313" key="1">
    <source>
        <dbReference type="EMBL" id="THG34617.1"/>
    </source>
</evidence>
<dbReference type="Proteomes" id="UP000307380">
    <property type="component" value="Unassembled WGS sequence"/>
</dbReference>
<dbReference type="Gene3D" id="3.10.450.40">
    <property type="match status" value="1"/>
</dbReference>
<gene>
    <name evidence="1" type="ORF">E6C70_09900</name>
</gene>
<accession>A0A4V3WU55</accession>
<dbReference type="EMBL" id="SSSN01000005">
    <property type="protein sequence ID" value="THG34617.1"/>
    <property type="molecule type" value="Genomic_DNA"/>
</dbReference>
<dbReference type="OrthoDB" id="5076628at2"/>
<dbReference type="AlphaFoldDB" id="A0A4V3WU55"/>
<name>A0A4V3WU55_9MICO</name>